<evidence type="ECO:0000256" key="1">
    <source>
        <dbReference type="ARBA" id="ARBA00004651"/>
    </source>
</evidence>
<gene>
    <name evidence="8" type="ORF">EM20IM_07615</name>
</gene>
<keyword evidence="9" id="KW-1185">Reference proteome</keyword>
<organism evidence="8 9">
    <name type="scientific">Candidatus Methylacidiphilum infernorum</name>
    <dbReference type="NCBI Taxonomy" id="511746"/>
    <lineage>
        <taxon>Bacteria</taxon>
        <taxon>Pseudomonadati</taxon>
        <taxon>Verrucomicrobiota</taxon>
        <taxon>Methylacidiphilae</taxon>
        <taxon>Methylacidiphilales</taxon>
        <taxon>Methylacidiphilaceae</taxon>
        <taxon>Methylacidiphilum (ex Ratnadevi et al. 2023)</taxon>
    </lineage>
</organism>
<evidence type="ECO:0000313" key="9">
    <source>
        <dbReference type="Proteomes" id="UP000663088"/>
    </source>
</evidence>
<proteinExistence type="inferred from homology"/>
<accession>A0ABX7PTP9</accession>
<feature type="transmembrane region" description="Helical" evidence="7">
    <location>
        <begin position="565"/>
        <end position="586"/>
    </location>
</feature>
<dbReference type="PANTHER" id="PTHR43044">
    <property type="match status" value="1"/>
</dbReference>
<comment type="subcellular location">
    <subcellularLocation>
        <location evidence="1">Cell membrane</location>
        <topology evidence="1">Multi-pass membrane protein</topology>
    </subcellularLocation>
</comment>
<feature type="transmembrane region" description="Helical" evidence="7">
    <location>
        <begin position="390"/>
        <end position="411"/>
    </location>
</feature>
<sequence>MDGNPSREIPFVGLPERTKGEVEIQRPPLLPSHISLSSISAIVFHILSTPMGRWWKWTITITGSLTALAFVMIAYVISTGIGIWGNQSPVVWGWPIVDFVFWIGIGHAGTLISAILLLSRQKWRNAVNRAAEASAIFAVASGAIFPAIHIGRQWMGWYLFPVPWSAGIWQNLRAALMWDVFAVLTYLTVSLLYWYLGMIPDFATLRQKEENPFKKKLWAILSLGWLGSASQWIHYEMGYLCLAGILTPLVLSVHSFVSCDFATTILPGWHATIFPPYFGVGAIFGGFAMILVLLIPSRALIPKLKELILDEHINQMGKWLLATGSMVGYVYLIELFTAWYSANPYERYAFLNRIKGPYFWAFWSMLFCNSIAPQFLWIRSFRTNPLSLFFVAFLANVGMWLERFVIIIISLHRDFLPSSWRLFVPTLCDVLLYVGSIGLFLTLFLLFLRFLPTVAMFEVKTLVHGSLQHGQEPYFSSEEENKWQEELALENPHSISAQQPFAPQDLKNQKPLYGIGAEFPSPGLLCKAAKRLKLLGFRHFELFSPYPFHELSEAGLLRKSQVSRIVLCGGIIGFFLALFLVCTLSLPRPDFLKSLPSSSILSLFYPLVVQGKPYFSLPTFIPIFFELTALFASFGAFFGILFCGRLFKFYHPLFSWERYNERGMDDGFFLVIKKTDPLFSSTLSSLLYRLGATAVDPIPE</sequence>
<keyword evidence="6 7" id="KW-0472">Membrane</keyword>
<evidence type="ECO:0000256" key="2">
    <source>
        <dbReference type="ARBA" id="ARBA00008929"/>
    </source>
</evidence>
<feature type="transmembrane region" description="Helical" evidence="7">
    <location>
        <begin position="175"/>
        <end position="196"/>
    </location>
</feature>
<name>A0ABX7PTP9_9BACT</name>
<dbReference type="PANTHER" id="PTHR43044:SF2">
    <property type="entry name" value="POLYSULPHIDE REDUCTASE NRFD"/>
    <property type="match status" value="1"/>
</dbReference>
<evidence type="ECO:0000256" key="4">
    <source>
        <dbReference type="ARBA" id="ARBA00022692"/>
    </source>
</evidence>
<dbReference type="Pfam" id="PF03916">
    <property type="entry name" value="NrfD"/>
    <property type="match status" value="1"/>
</dbReference>
<feature type="transmembrane region" description="Helical" evidence="7">
    <location>
        <begin position="620"/>
        <end position="643"/>
    </location>
</feature>
<reference evidence="8 9" key="1">
    <citation type="submission" date="2020-12" db="EMBL/GenBank/DDBJ databases">
        <authorList>
            <person name="Awala S.I."/>
            <person name="Gwak J.-H."/>
            <person name="Kim S.-J."/>
            <person name="Rhee S.-K."/>
        </authorList>
    </citation>
    <scope>NUCLEOTIDE SEQUENCE [LARGE SCALE GENOMIC DNA]</scope>
    <source>
        <strain evidence="8 9">IT5</strain>
    </source>
</reference>
<dbReference type="Pfam" id="PF11821">
    <property type="entry name" value="ActD"/>
    <property type="match status" value="1"/>
</dbReference>
<feature type="transmembrane region" description="Helical" evidence="7">
    <location>
        <begin position="431"/>
        <end position="451"/>
    </location>
</feature>
<evidence type="ECO:0000256" key="3">
    <source>
        <dbReference type="ARBA" id="ARBA00022475"/>
    </source>
</evidence>
<dbReference type="InterPro" id="IPR005614">
    <property type="entry name" value="NrfD-like"/>
</dbReference>
<dbReference type="EMBL" id="CP065956">
    <property type="protein sequence ID" value="QSR86362.1"/>
    <property type="molecule type" value="Genomic_DNA"/>
</dbReference>
<keyword evidence="5 7" id="KW-1133">Transmembrane helix</keyword>
<comment type="similarity">
    <text evidence="2">Belongs to the NrfD family.</text>
</comment>
<protein>
    <submittedName>
        <fullName evidence="8">DUF3341 domain-containing protein</fullName>
    </submittedName>
</protein>
<feature type="transmembrane region" description="Helical" evidence="7">
    <location>
        <begin position="99"/>
        <end position="118"/>
    </location>
</feature>
<dbReference type="RefSeq" id="WP_206845485.1">
    <property type="nucleotide sequence ID" value="NZ_CP065956.1"/>
</dbReference>
<dbReference type="InterPro" id="IPR021776">
    <property type="entry name" value="ActD"/>
</dbReference>
<feature type="transmembrane region" description="Helical" evidence="7">
    <location>
        <begin position="130"/>
        <end position="155"/>
    </location>
</feature>
<evidence type="ECO:0000256" key="6">
    <source>
        <dbReference type="ARBA" id="ARBA00023136"/>
    </source>
</evidence>
<feature type="transmembrane region" description="Helical" evidence="7">
    <location>
        <begin position="59"/>
        <end position="84"/>
    </location>
</feature>
<dbReference type="Proteomes" id="UP000663088">
    <property type="component" value="Chromosome"/>
</dbReference>
<keyword evidence="3" id="KW-1003">Cell membrane</keyword>
<evidence type="ECO:0000313" key="8">
    <source>
        <dbReference type="EMBL" id="QSR86362.1"/>
    </source>
</evidence>
<evidence type="ECO:0000256" key="7">
    <source>
        <dbReference type="SAM" id="Phobius"/>
    </source>
</evidence>
<feature type="transmembrane region" description="Helical" evidence="7">
    <location>
        <begin position="277"/>
        <end position="295"/>
    </location>
</feature>
<feature type="transmembrane region" description="Helical" evidence="7">
    <location>
        <begin position="316"/>
        <end position="340"/>
    </location>
</feature>
<keyword evidence="4 7" id="KW-0812">Transmembrane</keyword>
<evidence type="ECO:0000256" key="5">
    <source>
        <dbReference type="ARBA" id="ARBA00022989"/>
    </source>
</evidence>
<feature type="transmembrane region" description="Helical" evidence="7">
    <location>
        <begin position="360"/>
        <end position="378"/>
    </location>
</feature>